<evidence type="ECO:0000313" key="3">
    <source>
        <dbReference type="Proteomes" id="UP001516464"/>
    </source>
</evidence>
<gene>
    <name evidence="2" type="primary">SGT1</name>
    <name evidence="2" type="ORF">TCON_1934</name>
</gene>
<reference evidence="2 3" key="1">
    <citation type="submission" date="2019-01" db="EMBL/GenBank/DDBJ databases">
        <title>Genomes sequencing and comparative genomics of infectious freshwater microsporidia, Cucumispora dikerogammari and Thelohania contejeani.</title>
        <authorList>
            <person name="Cormier A."/>
            <person name="Giraud I."/>
            <person name="Wattier R."/>
            <person name="Teixeira M."/>
            <person name="Grandjean F."/>
            <person name="Rigaud T."/>
            <person name="Cordaux R."/>
        </authorList>
    </citation>
    <scope>NUCLEOTIDE SEQUENCE [LARGE SCALE GENOMIC DNA]</scope>
    <source>
        <strain evidence="2">T1</strain>
        <tissue evidence="2">Spores</tissue>
    </source>
</reference>
<dbReference type="PANTHER" id="PTHR45862">
    <property type="entry name" value="PROTEIN SGT1 HOMOLOG"/>
    <property type="match status" value="1"/>
</dbReference>
<dbReference type="PROSITE" id="PS51048">
    <property type="entry name" value="SGS"/>
    <property type="match status" value="1"/>
</dbReference>
<comment type="caution">
    <text evidence="2">The sequence shown here is derived from an EMBL/GenBank/DDBJ whole genome shotgun (WGS) entry which is preliminary data.</text>
</comment>
<proteinExistence type="predicted"/>
<dbReference type="Proteomes" id="UP001516464">
    <property type="component" value="Unassembled WGS sequence"/>
</dbReference>
<keyword evidence="3" id="KW-1185">Reference proteome</keyword>
<accession>A0ABQ7HXF6</accession>
<organism evidence="2 3">
    <name type="scientific">Astathelohania contejeani</name>
    <dbReference type="NCBI Taxonomy" id="164912"/>
    <lineage>
        <taxon>Eukaryota</taxon>
        <taxon>Fungi</taxon>
        <taxon>Fungi incertae sedis</taxon>
        <taxon>Microsporidia</taxon>
        <taxon>Astathelohaniidae</taxon>
        <taxon>Astathelohania</taxon>
    </lineage>
</organism>
<dbReference type="InterPro" id="IPR008978">
    <property type="entry name" value="HSP20-like_chaperone"/>
</dbReference>
<dbReference type="SUPFAM" id="SSF49764">
    <property type="entry name" value="HSP20-like chaperones"/>
    <property type="match status" value="1"/>
</dbReference>
<sequence length="148" mass="17394">MDYEYFETREYIVIIYKNKDKLEPKLISETELLLYENAIIRFPKGIINPPESIVYKDDSTEIKLKKKIPERWGDWNRAVKKPEFRFDLDPVSEEDEEATDAMGLLMKIYENADEETRKAMNKSIVESNGTVLSTDWREVSKGPVKPKK</sequence>
<name>A0ABQ7HXF6_9MICR</name>
<evidence type="ECO:0000259" key="1">
    <source>
        <dbReference type="PROSITE" id="PS51048"/>
    </source>
</evidence>
<evidence type="ECO:0000313" key="2">
    <source>
        <dbReference type="EMBL" id="KAF7682852.1"/>
    </source>
</evidence>
<dbReference type="Pfam" id="PF05002">
    <property type="entry name" value="SGS"/>
    <property type="match status" value="1"/>
</dbReference>
<dbReference type="EMBL" id="SBIQ01000169">
    <property type="protein sequence ID" value="KAF7682852.1"/>
    <property type="molecule type" value="Genomic_DNA"/>
</dbReference>
<protein>
    <submittedName>
        <fullName evidence="2">Protein SGT1</fullName>
    </submittedName>
</protein>
<dbReference type="InterPro" id="IPR044563">
    <property type="entry name" value="Sgt1-like"/>
</dbReference>
<feature type="domain" description="SGS" evidence="1">
    <location>
        <begin position="61"/>
        <end position="148"/>
    </location>
</feature>
<dbReference type="InterPro" id="IPR007699">
    <property type="entry name" value="SGS_dom"/>
</dbReference>